<dbReference type="SUPFAM" id="SSF55909">
    <property type="entry name" value="Pentein"/>
    <property type="match status" value="1"/>
</dbReference>
<organism evidence="3 4">
    <name type="scientific">Caulobacter mirabilis</name>
    <dbReference type="NCBI Taxonomy" id="69666"/>
    <lineage>
        <taxon>Bacteria</taxon>
        <taxon>Pseudomonadati</taxon>
        <taxon>Pseudomonadota</taxon>
        <taxon>Alphaproteobacteria</taxon>
        <taxon>Caulobacterales</taxon>
        <taxon>Caulobacteraceae</taxon>
        <taxon>Caulobacter</taxon>
    </lineage>
</organism>
<evidence type="ECO:0000313" key="4">
    <source>
        <dbReference type="Proteomes" id="UP000228945"/>
    </source>
</evidence>
<dbReference type="RefSeq" id="WP_099620938.1">
    <property type="nucleotide sequence ID" value="NZ_CP024201.1"/>
</dbReference>
<evidence type="ECO:0000256" key="2">
    <source>
        <dbReference type="ARBA" id="ARBA00022679"/>
    </source>
</evidence>
<gene>
    <name evidence="3" type="ORF">CSW64_04265</name>
</gene>
<evidence type="ECO:0000256" key="1">
    <source>
        <dbReference type="ARBA" id="ARBA00006943"/>
    </source>
</evidence>
<dbReference type="AlphaFoldDB" id="A0A2D2AUL3"/>
<sequence length="312" mass="34693">MSRICVYDEWGVLEETVLGTASSVYFPGPHPIEAESRRSLGERLFKATLYGLTGGLRVPDFLRRRYVRELDAFAEVLDRHGVKILRPDDVHPTPDEPLGLGQMFSRDPLMAVGSELIEGRLQIGMRRKENRGLHPRIAALADEGADVSTLTDEDACLEGGDVILDWPYVYVGIGKYASNLAGATWLQQRLGSRAQVVPVRLREASILHLDCCMTLTGPGRGIIHRPALQDPLPEPLNRYDFIDIDAETRRQMGGNILMLDPETIVVQRRHRALAETLTARGLKVVPVAFTAHADLEGAFRCATAPLRRRRDG</sequence>
<dbReference type="PANTHER" id="PTHR10488:SF1">
    <property type="entry name" value="GLYCINE AMIDINOTRANSFERASE, MITOCHONDRIAL"/>
    <property type="match status" value="1"/>
</dbReference>
<dbReference type="GO" id="GO:0015067">
    <property type="term" value="F:amidinotransferase activity"/>
    <property type="evidence" value="ECO:0007669"/>
    <property type="project" value="InterPro"/>
</dbReference>
<dbReference type="PANTHER" id="PTHR10488">
    <property type="entry name" value="GLYCINE AMIDINOTRANSFERASE, MITOCHONDRIAL"/>
    <property type="match status" value="1"/>
</dbReference>
<dbReference type="EMBL" id="CP024201">
    <property type="protein sequence ID" value="ATQ41681.1"/>
    <property type="molecule type" value="Genomic_DNA"/>
</dbReference>
<comment type="similarity">
    <text evidence="1">Belongs to the amidinotransferase family.</text>
</comment>
<dbReference type="Gene3D" id="3.75.10.10">
    <property type="entry name" value="L-arginine/glycine Amidinotransferase, Chain A"/>
    <property type="match status" value="1"/>
</dbReference>
<dbReference type="OrthoDB" id="258252at2"/>
<dbReference type="Pfam" id="PF19420">
    <property type="entry name" value="DDAH_eukar"/>
    <property type="match status" value="1"/>
</dbReference>
<proteinExistence type="inferred from homology"/>
<dbReference type="InterPro" id="IPR033195">
    <property type="entry name" value="AmidinoTrfase"/>
</dbReference>
<dbReference type="KEGG" id="cmb:CSW64_04265"/>
<keyword evidence="2" id="KW-0808">Transferase</keyword>
<name>A0A2D2AUL3_9CAUL</name>
<dbReference type="Proteomes" id="UP000228945">
    <property type="component" value="Chromosome"/>
</dbReference>
<reference evidence="3 4" key="1">
    <citation type="submission" date="2017-10" db="EMBL/GenBank/DDBJ databases">
        <title>Genome sequence of Caulobacter mirabilis FWC38.</title>
        <authorList>
            <person name="Fiebig A."/>
            <person name="Crosson S."/>
        </authorList>
    </citation>
    <scope>NUCLEOTIDE SEQUENCE [LARGE SCALE GENOMIC DNA]</scope>
    <source>
        <strain evidence="3 4">FWC 38</strain>
    </source>
</reference>
<evidence type="ECO:0000313" key="3">
    <source>
        <dbReference type="EMBL" id="ATQ41681.1"/>
    </source>
</evidence>
<protein>
    <submittedName>
        <fullName evidence="3">Arginine deiminase</fullName>
    </submittedName>
</protein>
<accession>A0A2D2AUL3</accession>
<keyword evidence="4" id="KW-1185">Reference proteome</keyword>